<feature type="active site" evidence="5">
    <location>
        <position position="55"/>
    </location>
</feature>
<evidence type="ECO:0000256" key="2">
    <source>
        <dbReference type="ARBA" id="ARBA00022801"/>
    </source>
</evidence>
<dbReference type="PANTHER" id="PTHR10363">
    <property type="entry name" value="BLEOMYCIN HYDROLASE"/>
    <property type="match status" value="1"/>
</dbReference>
<dbReference type="InterPro" id="IPR004134">
    <property type="entry name" value="Peptidase_C1B"/>
</dbReference>
<dbReference type="GO" id="GO:0009636">
    <property type="term" value="P:response to toxic substance"/>
    <property type="evidence" value="ECO:0007669"/>
    <property type="project" value="TreeGrafter"/>
</dbReference>
<evidence type="ECO:0000256" key="6">
    <source>
        <dbReference type="SAM" id="SignalP"/>
    </source>
</evidence>
<dbReference type="Pfam" id="PF03051">
    <property type="entry name" value="Peptidase_C1_2"/>
    <property type="match status" value="1"/>
</dbReference>
<dbReference type="Pfam" id="PF00112">
    <property type="entry name" value="Peptidase_C1"/>
    <property type="match status" value="1"/>
</dbReference>
<dbReference type="GO" id="GO:0005737">
    <property type="term" value="C:cytoplasm"/>
    <property type="evidence" value="ECO:0007669"/>
    <property type="project" value="TreeGrafter"/>
</dbReference>
<evidence type="ECO:0000313" key="8">
    <source>
        <dbReference type="EMBL" id="HIW87537.1"/>
    </source>
</evidence>
<dbReference type="EMBL" id="DXGG01000146">
    <property type="protein sequence ID" value="HIW87537.1"/>
    <property type="molecule type" value="Genomic_DNA"/>
</dbReference>
<keyword evidence="3 4" id="KW-0788">Thiol protease</keyword>
<gene>
    <name evidence="8" type="ORF">IAC47_04595</name>
</gene>
<feature type="domain" description="Peptidase C1A papain C-terminal" evidence="7">
    <location>
        <begin position="42"/>
        <end position="129"/>
    </location>
</feature>
<evidence type="ECO:0000256" key="5">
    <source>
        <dbReference type="PIRSR" id="PIRSR005700-1"/>
    </source>
</evidence>
<dbReference type="GO" id="GO:0070005">
    <property type="term" value="F:cysteine-type aminopeptidase activity"/>
    <property type="evidence" value="ECO:0007669"/>
    <property type="project" value="InterPro"/>
</dbReference>
<keyword evidence="4 8" id="KW-0031">Aminopeptidase</keyword>
<keyword evidence="6" id="KW-0732">Signal</keyword>
<reference evidence="8" key="1">
    <citation type="journal article" date="2021" name="PeerJ">
        <title>Extensive microbial diversity within the chicken gut microbiome revealed by metagenomics and culture.</title>
        <authorList>
            <person name="Gilroy R."/>
            <person name="Ravi A."/>
            <person name="Getino M."/>
            <person name="Pursley I."/>
            <person name="Horton D.L."/>
            <person name="Alikhan N.F."/>
            <person name="Baker D."/>
            <person name="Gharbi K."/>
            <person name="Hall N."/>
            <person name="Watson M."/>
            <person name="Adriaenssens E.M."/>
            <person name="Foster-Nyarko E."/>
            <person name="Jarju S."/>
            <person name="Secka A."/>
            <person name="Antonio M."/>
            <person name="Oren A."/>
            <person name="Chaudhuri R.R."/>
            <person name="La Ragione R."/>
            <person name="Hildebrand F."/>
            <person name="Pallen M.J."/>
        </authorList>
    </citation>
    <scope>NUCLEOTIDE SEQUENCE</scope>
    <source>
        <strain evidence="8">Gambia16-930</strain>
    </source>
</reference>
<dbReference type="Proteomes" id="UP000824267">
    <property type="component" value="Unassembled WGS sequence"/>
</dbReference>
<reference evidence="8" key="2">
    <citation type="submission" date="2021-04" db="EMBL/GenBank/DDBJ databases">
        <authorList>
            <person name="Gilroy R."/>
        </authorList>
    </citation>
    <scope>NUCLEOTIDE SEQUENCE</scope>
    <source>
        <strain evidence="8">Gambia16-930</strain>
    </source>
</reference>
<dbReference type="InterPro" id="IPR038765">
    <property type="entry name" value="Papain-like_cys_pep_sf"/>
</dbReference>
<dbReference type="PIRSF" id="PIRSF005700">
    <property type="entry name" value="PepC"/>
    <property type="match status" value="1"/>
</dbReference>
<feature type="active site" evidence="5">
    <location>
        <position position="334"/>
    </location>
</feature>
<dbReference type="Gene3D" id="3.90.70.10">
    <property type="entry name" value="Cysteine proteinases"/>
    <property type="match status" value="1"/>
</dbReference>
<dbReference type="SUPFAM" id="SSF54001">
    <property type="entry name" value="Cysteine proteinases"/>
    <property type="match status" value="1"/>
</dbReference>
<proteinExistence type="inferred from homology"/>
<dbReference type="InterPro" id="IPR000169">
    <property type="entry name" value="Pept_cys_AS"/>
</dbReference>
<evidence type="ECO:0000256" key="3">
    <source>
        <dbReference type="ARBA" id="ARBA00022807"/>
    </source>
</evidence>
<dbReference type="AlphaFoldDB" id="A0A9D1UH15"/>
<keyword evidence="1 4" id="KW-0645">Protease</keyword>
<keyword evidence="2 4" id="KW-0378">Hydrolase</keyword>
<sequence>MKKIIYLVALALFVSSTAFAQKKDKKKEEKKSYEFTLVKENPASSIKDQYRSGTCWSFSGIALLESELLKNGKGEYDLSEMWIVRNAYMEKAERYVRLHGNATFAAGGGFPDIPAMIKKYGIVPEEVYPGLNYGKDKHDHSELDKVLEGIVKPIANAQTITPAWKTAFNAVLDAYFGPMPEKFTYQGKEYTPESFAQSLGLNFDDYIEIGSFTHHPFYEKFIIEIPDNWAMASIYNVPLDEMMSIIDEAIMNGYTIGWGADVSEKGFSWKNGVAIVPDEEKVDLTGSERDRWEKLTAAEKAKMAYSFDGTAKEKTITQQMRQEAFDNFETTDDHGMQIVGIYKDQKGTKFYKVKNSWAAENIYDGYFYASEAFVRYKTIDFQVNKNALSAEMKQKLNIK</sequence>
<protein>
    <recommendedName>
        <fullName evidence="4">Aminopeptidase</fullName>
    </recommendedName>
</protein>
<evidence type="ECO:0000259" key="7">
    <source>
        <dbReference type="Pfam" id="PF00112"/>
    </source>
</evidence>
<feature type="chain" id="PRO_5038513919" description="Aminopeptidase" evidence="6">
    <location>
        <begin position="21"/>
        <end position="399"/>
    </location>
</feature>
<name>A0A9D1UH15_9BACT</name>
<dbReference type="PROSITE" id="PS00139">
    <property type="entry name" value="THIOL_PROTEASE_CYS"/>
    <property type="match status" value="1"/>
</dbReference>
<comment type="similarity">
    <text evidence="4">Belongs to the peptidase C1 family.</text>
</comment>
<dbReference type="GO" id="GO:0043418">
    <property type="term" value="P:homocysteine catabolic process"/>
    <property type="evidence" value="ECO:0007669"/>
    <property type="project" value="TreeGrafter"/>
</dbReference>
<dbReference type="InterPro" id="IPR000668">
    <property type="entry name" value="Peptidase_C1A_C"/>
</dbReference>
<dbReference type="PANTHER" id="PTHR10363:SF2">
    <property type="entry name" value="BLEOMYCIN HYDROLASE"/>
    <property type="match status" value="1"/>
</dbReference>
<accession>A0A9D1UH15</accession>
<comment type="caution">
    <text evidence="8">The sequence shown here is derived from an EMBL/GenBank/DDBJ whole genome shotgun (WGS) entry which is preliminary data.</text>
</comment>
<evidence type="ECO:0000256" key="1">
    <source>
        <dbReference type="ARBA" id="ARBA00022670"/>
    </source>
</evidence>
<dbReference type="GO" id="GO:0006508">
    <property type="term" value="P:proteolysis"/>
    <property type="evidence" value="ECO:0007669"/>
    <property type="project" value="UniProtKB-KW"/>
</dbReference>
<organism evidence="8 9">
    <name type="scientific">Candidatus Onthomorpha intestinigallinarum</name>
    <dbReference type="NCBI Taxonomy" id="2840880"/>
    <lineage>
        <taxon>Bacteria</taxon>
        <taxon>Pseudomonadati</taxon>
        <taxon>Bacteroidota</taxon>
        <taxon>Bacteroidia</taxon>
        <taxon>Bacteroidales</taxon>
        <taxon>Candidatus Onthomorpha</taxon>
    </lineage>
</organism>
<feature type="active site" evidence="5">
    <location>
        <position position="355"/>
    </location>
</feature>
<feature type="signal peptide" evidence="6">
    <location>
        <begin position="1"/>
        <end position="20"/>
    </location>
</feature>
<evidence type="ECO:0000256" key="4">
    <source>
        <dbReference type="PIRNR" id="PIRNR005700"/>
    </source>
</evidence>
<evidence type="ECO:0000313" key="9">
    <source>
        <dbReference type="Proteomes" id="UP000824267"/>
    </source>
</evidence>